<dbReference type="PANTHER" id="PTHR35146:SF1">
    <property type="entry name" value="UPF0178 PROTEIN YAII"/>
    <property type="match status" value="1"/>
</dbReference>
<dbReference type="AlphaFoldDB" id="A0A0E2EIM7"/>
<evidence type="ECO:0000256" key="2">
    <source>
        <dbReference type="HAMAP-Rule" id="MF_00489"/>
    </source>
</evidence>
<gene>
    <name evidence="3" type="ORF">HMPREF9726_00857</name>
</gene>
<evidence type="ECO:0000313" key="3">
    <source>
        <dbReference type="EMBL" id="EMB34751.1"/>
    </source>
</evidence>
<accession>A0A0E2EIM7</accession>
<dbReference type="HOGENOM" id="CLU_106619_2_0_12"/>
<dbReference type="EMBL" id="AGDV01000007">
    <property type="protein sequence ID" value="EMB34751.1"/>
    <property type="molecule type" value="Genomic_DNA"/>
</dbReference>
<evidence type="ECO:0000256" key="1">
    <source>
        <dbReference type="ARBA" id="ARBA00008522"/>
    </source>
</evidence>
<comment type="similarity">
    <text evidence="1 2">Belongs to the UPF0178 family.</text>
</comment>
<reference evidence="3" key="1">
    <citation type="submission" date="2012-01" db="EMBL/GenBank/DDBJ databases">
        <title>The Genome Sequence of Treponema denticola H-22.</title>
        <authorList>
            <consortium name="The Broad Institute Genome Sequencing Platform"/>
            <person name="Earl A."/>
            <person name="Ward D."/>
            <person name="Feldgarden M."/>
            <person name="Gevers D."/>
            <person name="Blanton J.M."/>
            <person name="Fenno C.J."/>
            <person name="Baranova O.V."/>
            <person name="Mathney J."/>
            <person name="Dewhirst F.E."/>
            <person name="Izard J."/>
            <person name="Young S.K."/>
            <person name="Zeng Q."/>
            <person name="Gargeya S."/>
            <person name="Fitzgerald M."/>
            <person name="Haas B."/>
            <person name="Abouelleil A."/>
            <person name="Alvarado L."/>
            <person name="Arachchi H.M."/>
            <person name="Berlin A."/>
            <person name="Chapman S.B."/>
            <person name="Gearin G."/>
            <person name="Goldberg J."/>
            <person name="Griggs A."/>
            <person name="Gujja S."/>
            <person name="Hansen M."/>
            <person name="Heiman D."/>
            <person name="Howarth C."/>
            <person name="Larimer J."/>
            <person name="Lui A."/>
            <person name="MacDonald P.J.P."/>
            <person name="McCowen C."/>
            <person name="Montmayeur A."/>
            <person name="Murphy C."/>
            <person name="Neiman D."/>
            <person name="Pearson M."/>
            <person name="Priest M."/>
            <person name="Roberts A."/>
            <person name="Saif S."/>
            <person name="Shea T."/>
            <person name="Sisk P."/>
            <person name="Stolte C."/>
            <person name="Sykes S."/>
            <person name="Wortman J."/>
            <person name="Nusbaum C."/>
            <person name="Birren B."/>
        </authorList>
    </citation>
    <scope>NUCLEOTIDE SEQUENCE [LARGE SCALE GENOMIC DNA]</scope>
    <source>
        <strain evidence="3">H-22</strain>
    </source>
</reference>
<proteinExistence type="inferred from homology"/>
<dbReference type="PANTHER" id="PTHR35146">
    <property type="entry name" value="UPF0178 PROTEIN YAII"/>
    <property type="match status" value="1"/>
</dbReference>
<dbReference type="CDD" id="cd18720">
    <property type="entry name" value="PIN_YqxD-like"/>
    <property type="match status" value="1"/>
</dbReference>
<organism evidence="3">
    <name type="scientific">Treponema denticola H-22</name>
    <dbReference type="NCBI Taxonomy" id="999432"/>
    <lineage>
        <taxon>Bacteria</taxon>
        <taxon>Pseudomonadati</taxon>
        <taxon>Spirochaetota</taxon>
        <taxon>Spirochaetia</taxon>
        <taxon>Spirochaetales</taxon>
        <taxon>Treponemataceae</taxon>
        <taxon>Treponema</taxon>
    </lineage>
</organism>
<dbReference type="Proteomes" id="UP000011705">
    <property type="component" value="Chromosome"/>
</dbReference>
<dbReference type="InterPro" id="IPR003791">
    <property type="entry name" value="UPF0178"/>
</dbReference>
<protein>
    <recommendedName>
        <fullName evidence="2">UPF0178 protein HMPREF9726_00857</fullName>
    </recommendedName>
</protein>
<sequence length="155" mass="17385">MKIWVDADSCPVRIRQITAKAGERLKLPVIFAANREIPIPKGASMVVTENTEQAADLYITENSVEGDLAITRDIPLAKLLVDKGLYVINDRGTIFTRDNINTYLSARNFMYELQANGLAPEKTNSFGKKEIQKFSNLLDSLLAKALKQRPLDTRF</sequence>
<dbReference type="RefSeq" id="WP_002668141.1">
    <property type="nucleotide sequence ID" value="NZ_CM001795.1"/>
</dbReference>
<dbReference type="Pfam" id="PF02639">
    <property type="entry name" value="DUF188"/>
    <property type="match status" value="1"/>
</dbReference>
<dbReference type="HAMAP" id="MF_00489">
    <property type="entry name" value="UPF0178"/>
    <property type="match status" value="1"/>
</dbReference>
<comment type="caution">
    <text evidence="3">The sequence shown here is derived from an EMBL/GenBank/DDBJ whole genome shotgun (WGS) entry which is preliminary data.</text>
</comment>
<dbReference type="PATRIC" id="fig|999432.5.peg.890"/>
<name>A0A0E2EIM7_TREDN</name>